<dbReference type="RefSeq" id="WP_380251913.1">
    <property type="nucleotide sequence ID" value="NZ_JBHUII010000004.1"/>
</dbReference>
<protein>
    <submittedName>
        <fullName evidence="2">DUF4166 domain-containing protein</fullName>
    </submittedName>
</protein>
<gene>
    <name evidence="2" type="ORF">ACFSKO_12205</name>
</gene>
<evidence type="ECO:0000259" key="1">
    <source>
        <dbReference type="Pfam" id="PF13761"/>
    </source>
</evidence>
<reference evidence="3" key="1">
    <citation type="journal article" date="2019" name="Int. J. Syst. Evol. Microbiol.">
        <title>The Global Catalogue of Microorganisms (GCM) 10K type strain sequencing project: providing services to taxonomists for standard genome sequencing and annotation.</title>
        <authorList>
            <consortium name="The Broad Institute Genomics Platform"/>
            <consortium name="The Broad Institute Genome Sequencing Center for Infectious Disease"/>
            <person name="Wu L."/>
            <person name="Ma J."/>
        </authorList>
    </citation>
    <scope>NUCLEOTIDE SEQUENCE [LARGE SCALE GENOMIC DNA]</scope>
    <source>
        <strain evidence="3">CGMCC 4.7192</strain>
    </source>
</reference>
<sequence length="212" mass="24536">MNPNDPIFKSVFGKDWDNLPSVMQKHYAVRPNSDDQVTVKGKLDIKISRFVSLMARFTGMLLAHSGDAIPVTVIFRSDDKSDKNRSRQSKSFYFDRIFHFPDKGDITFRSRMEHVKDNILIEFMRFGIGWKLSYQWDGEKVILQHEGYVWQLFGWMIPIPLSLIMGKGYAEEVPLSKDRFSMWTHANHGLFGSTFGYAGEFKVTEVSCNGQY</sequence>
<name>A0ABW5BNI5_9PROT</name>
<organism evidence="2 3">
    <name type="scientific">Kiloniella antarctica</name>
    <dbReference type="NCBI Taxonomy" id="1550907"/>
    <lineage>
        <taxon>Bacteria</taxon>
        <taxon>Pseudomonadati</taxon>
        <taxon>Pseudomonadota</taxon>
        <taxon>Alphaproteobacteria</taxon>
        <taxon>Rhodospirillales</taxon>
        <taxon>Kiloniellaceae</taxon>
        <taxon>Kiloniella</taxon>
    </lineage>
</organism>
<keyword evidence="3" id="KW-1185">Reference proteome</keyword>
<dbReference type="Pfam" id="PF13761">
    <property type="entry name" value="DUF4166"/>
    <property type="match status" value="1"/>
</dbReference>
<comment type="caution">
    <text evidence="2">The sequence shown here is derived from an EMBL/GenBank/DDBJ whole genome shotgun (WGS) entry which is preliminary data.</text>
</comment>
<dbReference type="Proteomes" id="UP001597294">
    <property type="component" value="Unassembled WGS sequence"/>
</dbReference>
<evidence type="ECO:0000313" key="3">
    <source>
        <dbReference type="Proteomes" id="UP001597294"/>
    </source>
</evidence>
<evidence type="ECO:0000313" key="2">
    <source>
        <dbReference type="EMBL" id="MFD2206386.1"/>
    </source>
</evidence>
<accession>A0ABW5BNI5</accession>
<feature type="domain" description="DUF4166" evidence="1">
    <location>
        <begin position="19"/>
        <end position="201"/>
    </location>
</feature>
<dbReference type="EMBL" id="JBHUII010000004">
    <property type="protein sequence ID" value="MFD2206386.1"/>
    <property type="molecule type" value="Genomic_DNA"/>
</dbReference>
<proteinExistence type="predicted"/>
<dbReference type="InterPro" id="IPR025311">
    <property type="entry name" value="DUF4166"/>
</dbReference>